<keyword evidence="1" id="KW-0479">Metal-binding</keyword>
<dbReference type="Gene3D" id="3.30.160.60">
    <property type="entry name" value="Classic Zinc Finger"/>
    <property type="match status" value="1"/>
</dbReference>
<dbReference type="GO" id="GO:0008270">
    <property type="term" value="F:zinc ion binding"/>
    <property type="evidence" value="ECO:0007669"/>
    <property type="project" value="UniProtKB-KW"/>
</dbReference>
<dbReference type="InterPro" id="IPR047153">
    <property type="entry name" value="TRIM45/56/19-like"/>
</dbReference>
<reference evidence="4 5" key="1">
    <citation type="submission" date="2020-06" db="EMBL/GenBank/DDBJ databases">
        <authorList>
            <person name="Li R."/>
            <person name="Bekaert M."/>
        </authorList>
    </citation>
    <scope>NUCLEOTIDE SEQUENCE [LARGE SCALE GENOMIC DNA]</scope>
    <source>
        <strain evidence="5">wild</strain>
    </source>
</reference>
<evidence type="ECO:0000313" key="4">
    <source>
        <dbReference type="EMBL" id="CAC5425070.1"/>
    </source>
</evidence>
<dbReference type="PANTHER" id="PTHR25462:SF296">
    <property type="entry name" value="MEIOTIC P26, ISOFORM F"/>
    <property type="match status" value="1"/>
</dbReference>
<dbReference type="GO" id="GO:0061630">
    <property type="term" value="F:ubiquitin protein ligase activity"/>
    <property type="evidence" value="ECO:0007669"/>
    <property type="project" value="TreeGrafter"/>
</dbReference>
<dbReference type="AlphaFoldDB" id="A0A6J8EX38"/>
<dbReference type="InterPro" id="IPR000315">
    <property type="entry name" value="Znf_B-box"/>
</dbReference>
<evidence type="ECO:0000259" key="3">
    <source>
        <dbReference type="PROSITE" id="PS50119"/>
    </source>
</evidence>
<feature type="coiled-coil region" evidence="2">
    <location>
        <begin position="341"/>
        <end position="368"/>
    </location>
</feature>
<keyword evidence="5" id="KW-1185">Reference proteome</keyword>
<keyword evidence="1" id="KW-0862">Zinc</keyword>
<dbReference type="PANTHER" id="PTHR25462">
    <property type="entry name" value="BONUS, ISOFORM C-RELATED"/>
    <property type="match status" value="1"/>
</dbReference>
<keyword evidence="1" id="KW-0863">Zinc-finger</keyword>
<organism evidence="4 5">
    <name type="scientific">Mytilus coruscus</name>
    <name type="common">Sea mussel</name>
    <dbReference type="NCBI Taxonomy" id="42192"/>
    <lineage>
        <taxon>Eukaryota</taxon>
        <taxon>Metazoa</taxon>
        <taxon>Spiralia</taxon>
        <taxon>Lophotrochozoa</taxon>
        <taxon>Mollusca</taxon>
        <taxon>Bivalvia</taxon>
        <taxon>Autobranchia</taxon>
        <taxon>Pteriomorphia</taxon>
        <taxon>Mytilida</taxon>
        <taxon>Mytiloidea</taxon>
        <taxon>Mytilidae</taxon>
        <taxon>Mytilinae</taxon>
        <taxon>Mytilus</taxon>
    </lineage>
</organism>
<name>A0A6J8EX38_MYTCO</name>
<evidence type="ECO:0000313" key="5">
    <source>
        <dbReference type="Proteomes" id="UP000507470"/>
    </source>
</evidence>
<dbReference type="Proteomes" id="UP000507470">
    <property type="component" value="Unassembled WGS sequence"/>
</dbReference>
<sequence>MMTDLRTDFKRVRTQFESDSILNQKQIDLIHVKQKNETAAINGQNKTISNLEKELRDLKQFLHVRNPLMKDDGSSNGEIDPGIAEDSFRSDGVEVFAVGIGKLHLNEDIRNNPASYQVMYITDIIYLCHELHNINVCAYHIVTVDKRRMATNSTTSICGICDFRQVTKPSVIWCSECDEGLCKDCTEHHSISKATRGHSAVSIDKYKKLPPSILAITQTCKSHNEKFHLYCHKHDCPCCKKCIVETHNECKELFDIDDVVKDVKSSNAFVDIELTLAEISENLKRIRKDREQNLTSIKETREKIDSEIKMTKLKIVSYLDKLQEKILKKLNKTEKSESIRIHKLLTAVQQADKDVTEYQNNIANIKQHASDLQAFIALKQIEHDVDEKDKFIQTLVNSKDLNQAVLSWKISSDVKNVNTSISTFGEIVVESKSSDITIARRKNKQAQTMVSNPVLKTVNTGDELMNSKRIKINHDNCKQS</sequence>
<proteinExistence type="predicted"/>
<dbReference type="OrthoDB" id="6079449at2759"/>
<gene>
    <name evidence="4" type="ORF">MCOR_56920</name>
</gene>
<feature type="domain" description="B box-type" evidence="3">
    <location>
        <begin position="153"/>
        <end position="203"/>
    </location>
</feature>
<dbReference type="CDD" id="cd19757">
    <property type="entry name" value="Bbox1"/>
    <property type="match status" value="1"/>
</dbReference>
<dbReference type="Pfam" id="PF22586">
    <property type="entry name" value="ANCHR-like_BBOX"/>
    <property type="match status" value="1"/>
</dbReference>
<evidence type="ECO:0000256" key="2">
    <source>
        <dbReference type="SAM" id="Coils"/>
    </source>
</evidence>
<protein>
    <recommendedName>
        <fullName evidence="3">B box-type domain-containing protein</fullName>
    </recommendedName>
</protein>
<keyword evidence="2" id="KW-0175">Coiled coil</keyword>
<accession>A0A6J8EX38</accession>
<dbReference type="GO" id="GO:0005654">
    <property type="term" value="C:nucleoplasm"/>
    <property type="evidence" value="ECO:0007669"/>
    <property type="project" value="TreeGrafter"/>
</dbReference>
<dbReference type="PROSITE" id="PS50119">
    <property type="entry name" value="ZF_BBOX"/>
    <property type="match status" value="1"/>
</dbReference>
<evidence type="ECO:0000256" key="1">
    <source>
        <dbReference type="PROSITE-ProRule" id="PRU00024"/>
    </source>
</evidence>
<dbReference type="EMBL" id="CACVKT020010156">
    <property type="protein sequence ID" value="CAC5425070.1"/>
    <property type="molecule type" value="Genomic_DNA"/>
</dbReference>